<accession>A0AA40JIH4</accession>
<evidence type="ECO:0000313" key="1">
    <source>
        <dbReference type="EMBL" id="KGX17176.1"/>
    </source>
</evidence>
<evidence type="ECO:0000313" key="2">
    <source>
        <dbReference type="Proteomes" id="UP000030475"/>
    </source>
</evidence>
<dbReference type="Proteomes" id="UP000030475">
    <property type="component" value="Unassembled WGS sequence"/>
</dbReference>
<name>A0AA40JIH4_BURPE</name>
<reference evidence="1 2" key="1">
    <citation type="submission" date="2014-08" db="EMBL/GenBank/DDBJ databases">
        <authorList>
            <person name="Bunnell A."/>
            <person name="Chain P.S."/>
            <person name="Chertkov O."/>
            <person name="Currie B.J."/>
            <person name="Daligault H.E."/>
            <person name="Davenport K.W."/>
            <person name="Davis C."/>
            <person name="Gleasner C.D."/>
            <person name="Johnson S.L."/>
            <person name="Kaestli M."/>
            <person name="Koren S."/>
            <person name="Kunde Y.A."/>
            <person name="Mayo M."/>
            <person name="McMurry K.K."/>
            <person name="Price E.P."/>
            <person name="Reitenga K.G."/>
            <person name="Robison R."/>
            <person name="Rosovitz M.J."/>
            <person name="Sarovich D.S."/>
            <person name="Teshima H."/>
        </authorList>
    </citation>
    <scope>NUCLEOTIDE SEQUENCE [LARGE SCALE GENOMIC DNA]</scope>
    <source>
        <strain evidence="1 2">MSHR44</strain>
    </source>
</reference>
<organism evidence="1 2">
    <name type="scientific">Burkholderia pseudomallei</name>
    <name type="common">Pseudomonas pseudomallei</name>
    <dbReference type="NCBI Taxonomy" id="28450"/>
    <lineage>
        <taxon>Bacteria</taxon>
        <taxon>Pseudomonadati</taxon>
        <taxon>Pseudomonadota</taxon>
        <taxon>Betaproteobacteria</taxon>
        <taxon>Burkholderiales</taxon>
        <taxon>Burkholderiaceae</taxon>
        <taxon>Burkholderia</taxon>
        <taxon>pseudomallei group</taxon>
    </lineage>
</organism>
<comment type="caution">
    <text evidence="1">The sequence shown here is derived from an EMBL/GenBank/DDBJ whole genome shotgun (WGS) entry which is preliminary data.</text>
</comment>
<dbReference type="AlphaFoldDB" id="A0AA40JIH4"/>
<dbReference type="EMBL" id="JQIM01000007">
    <property type="protein sequence ID" value="KGX17176.1"/>
    <property type="molecule type" value="Genomic_DNA"/>
</dbReference>
<protein>
    <submittedName>
        <fullName evidence="1">Uncharacterized protein</fullName>
    </submittedName>
</protein>
<proteinExistence type="predicted"/>
<dbReference type="RefSeq" id="WP_038740559.1">
    <property type="nucleotide sequence ID" value="NZ_KN323090.1"/>
</dbReference>
<gene>
    <name evidence="1" type="ORF">Y036_5964</name>
</gene>
<sequence>MTSRKPSSRVETGRVSFRDTPDVVRFYKKAAQARGVSFSEYARRLTERGALAESVDRLIGSVDASIAKAETLLQEARQLSGAATPTGQKSPLAAMPPQLVEAIFVCEFLLTEIVSRTDMTAERRARDAAKERTAEVLRGVQK</sequence>